<dbReference type="EMBL" id="NSDI01000007">
    <property type="protein sequence ID" value="RIY36066.1"/>
    <property type="molecule type" value="Genomic_DNA"/>
</dbReference>
<dbReference type="PRINTS" id="PR00153">
    <property type="entry name" value="CSAPPISMRASE"/>
</dbReference>
<evidence type="ECO:0000313" key="6">
    <source>
        <dbReference type="EMBL" id="RIY36066.1"/>
    </source>
</evidence>
<feature type="domain" description="PPIase cyclophilin-type" evidence="5">
    <location>
        <begin position="86"/>
        <end position="232"/>
    </location>
</feature>
<dbReference type="InterPro" id="IPR029000">
    <property type="entry name" value="Cyclophilin-like_dom_sf"/>
</dbReference>
<evidence type="ECO:0000256" key="4">
    <source>
        <dbReference type="RuleBase" id="RU363019"/>
    </source>
</evidence>
<comment type="catalytic activity">
    <reaction evidence="4">
        <text>[protein]-peptidylproline (omega=180) = [protein]-peptidylproline (omega=0)</text>
        <dbReference type="Rhea" id="RHEA:16237"/>
        <dbReference type="Rhea" id="RHEA-COMP:10747"/>
        <dbReference type="Rhea" id="RHEA-COMP:10748"/>
        <dbReference type="ChEBI" id="CHEBI:83833"/>
        <dbReference type="ChEBI" id="CHEBI:83834"/>
        <dbReference type="EC" id="5.2.1.8"/>
    </reaction>
</comment>
<sequence>MRYSFLSMLCIFILLGCNDRPQKANNSLESVENNKEVTEENLVKEDKSEKEQEIFEPLTTQSAIPFLFEYEKRHKERYVRIITDYGNIDIELFVETPYHRANFILLTKEKYFDGSVFHRVVKNFVIQGGNSDSWAIHKKRHRIGQYLLPPDTKKGFKHHRGVVSMPSSDIENPHKFASPYEFFIVVQDPGAYHLDGGYTAFGKVIQGMDVVDKISQVETDDQSEWPKRDVKMKVEILK</sequence>
<dbReference type="PANTHER" id="PTHR45625">
    <property type="entry name" value="PEPTIDYL-PROLYL CIS-TRANS ISOMERASE-RELATED"/>
    <property type="match status" value="1"/>
</dbReference>
<name>A0A3A1YF51_9FLAO</name>
<dbReference type="PANTHER" id="PTHR45625:SF4">
    <property type="entry name" value="PEPTIDYLPROLYL ISOMERASE DOMAIN AND WD REPEAT-CONTAINING PROTEIN 1"/>
    <property type="match status" value="1"/>
</dbReference>
<dbReference type="GO" id="GO:0006457">
    <property type="term" value="P:protein folding"/>
    <property type="evidence" value="ECO:0007669"/>
    <property type="project" value="InterPro"/>
</dbReference>
<dbReference type="InterPro" id="IPR020892">
    <property type="entry name" value="Cyclophilin-type_PPIase_CS"/>
</dbReference>
<dbReference type="GO" id="GO:0003755">
    <property type="term" value="F:peptidyl-prolyl cis-trans isomerase activity"/>
    <property type="evidence" value="ECO:0007669"/>
    <property type="project" value="UniProtKB-UniRule"/>
</dbReference>
<gene>
    <name evidence="6" type="ORF">CKY20_07940</name>
</gene>
<evidence type="ECO:0000256" key="1">
    <source>
        <dbReference type="ARBA" id="ARBA00007365"/>
    </source>
</evidence>
<comment type="caution">
    <text evidence="6">The sequence shown here is derived from an EMBL/GenBank/DDBJ whole genome shotgun (WGS) entry which is preliminary data.</text>
</comment>
<protein>
    <recommendedName>
        <fullName evidence="4">Peptidyl-prolyl cis-trans isomerase</fullName>
        <shortName evidence="4">PPIase</shortName>
        <ecNumber evidence="4">5.2.1.8</ecNumber>
    </recommendedName>
</protein>
<proteinExistence type="inferred from homology"/>
<evidence type="ECO:0000259" key="5">
    <source>
        <dbReference type="PROSITE" id="PS50072"/>
    </source>
</evidence>
<dbReference type="RefSeq" id="WP_119652784.1">
    <property type="nucleotide sequence ID" value="NZ_NSDI01000007.1"/>
</dbReference>
<keyword evidence="2 4" id="KW-0697">Rotamase</keyword>
<dbReference type="Proteomes" id="UP000265497">
    <property type="component" value="Unassembled WGS sequence"/>
</dbReference>
<dbReference type="AlphaFoldDB" id="A0A3A1YF51"/>
<dbReference type="Pfam" id="PF00160">
    <property type="entry name" value="Pro_isomerase"/>
    <property type="match status" value="1"/>
</dbReference>
<reference evidence="6 7" key="1">
    <citation type="submission" date="2017-08" db="EMBL/GenBank/DDBJ databases">
        <title>Capnocytophaga canis 17-158 assembly.</title>
        <authorList>
            <person name="Gulvik C.A."/>
        </authorList>
    </citation>
    <scope>NUCLEOTIDE SEQUENCE [LARGE SCALE GENOMIC DNA]</scope>
    <source>
        <strain evidence="6 7">17-158</strain>
    </source>
</reference>
<comment type="function">
    <text evidence="4">PPIases accelerate the folding of proteins. It catalyzes the cis-trans isomerization of proline imidic peptide bonds in oligopeptides.</text>
</comment>
<dbReference type="PROSITE" id="PS00170">
    <property type="entry name" value="CSA_PPIASE_1"/>
    <property type="match status" value="1"/>
</dbReference>
<keyword evidence="3 4" id="KW-0413">Isomerase</keyword>
<organism evidence="6 7">
    <name type="scientific">Capnocytophaga canis</name>
    <dbReference type="NCBI Taxonomy" id="1848903"/>
    <lineage>
        <taxon>Bacteria</taxon>
        <taxon>Pseudomonadati</taxon>
        <taxon>Bacteroidota</taxon>
        <taxon>Flavobacteriia</taxon>
        <taxon>Flavobacteriales</taxon>
        <taxon>Flavobacteriaceae</taxon>
        <taxon>Capnocytophaga</taxon>
    </lineage>
</organism>
<dbReference type="EC" id="5.2.1.8" evidence="4"/>
<dbReference type="CDD" id="cd00317">
    <property type="entry name" value="cyclophilin"/>
    <property type="match status" value="1"/>
</dbReference>
<accession>A0A3A1YF51</accession>
<dbReference type="PROSITE" id="PS51257">
    <property type="entry name" value="PROKAR_LIPOPROTEIN"/>
    <property type="match status" value="1"/>
</dbReference>
<dbReference type="InterPro" id="IPR002130">
    <property type="entry name" value="Cyclophilin-type_PPIase_dom"/>
</dbReference>
<comment type="similarity">
    <text evidence="1 4">Belongs to the cyclophilin-type PPIase family.</text>
</comment>
<evidence type="ECO:0000256" key="2">
    <source>
        <dbReference type="ARBA" id="ARBA00023110"/>
    </source>
</evidence>
<dbReference type="InterPro" id="IPR044666">
    <property type="entry name" value="Cyclophilin_A-like"/>
</dbReference>
<dbReference type="PROSITE" id="PS50072">
    <property type="entry name" value="CSA_PPIASE_2"/>
    <property type="match status" value="1"/>
</dbReference>
<dbReference type="Gene3D" id="2.40.100.10">
    <property type="entry name" value="Cyclophilin-like"/>
    <property type="match status" value="1"/>
</dbReference>
<dbReference type="SUPFAM" id="SSF50891">
    <property type="entry name" value="Cyclophilin-like"/>
    <property type="match status" value="1"/>
</dbReference>
<evidence type="ECO:0000256" key="3">
    <source>
        <dbReference type="ARBA" id="ARBA00023235"/>
    </source>
</evidence>
<evidence type="ECO:0000313" key="7">
    <source>
        <dbReference type="Proteomes" id="UP000265497"/>
    </source>
</evidence>